<dbReference type="EMBL" id="NMUH01004642">
    <property type="protein sequence ID" value="MQM10328.1"/>
    <property type="molecule type" value="Genomic_DNA"/>
</dbReference>
<evidence type="ECO:0000256" key="2">
    <source>
        <dbReference type="SAM" id="MobiDB-lite"/>
    </source>
</evidence>
<feature type="region of interest" description="Disordered" evidence="2">
    <location>
        <begin position="167"/>
        <end position="203"/>
    </location>
</feature>
<feature type="region of interest" description="Disordered" evidence="2">
    <location>
        <begin position="514"/>
        <end position="541"/>
    </location>
</feature>
<organism evidence="3 4">
    <name type="scientific">Colocasia esculenta</name>
    <name type="common">Wild taro</name>
    <name type="synonym">Arum esculentum</name>
    <dbReference type="NCBI Taxonomy" id="4460"/>
    <lineage>
        <taxon>Eukaryota</taxon>
        <taxon>Viridiplantae</taxon>
        <taxon>Streptophyta</taxon>
        <taxon>Embryophyta</taxon>
        <taxon>Tracheophyta</taxon>
        <taxon>Spermatophyta</taxon>
        <taxon>Magnoliopsida</taxon>
        <taxon>Liliopsida</taxon>
        <taxon>Araceae</taxon>
        <taxon>Aroideae</taxon>
        <taxon>Colocasieae</taxon>
        <taxon>Colocasia</taxon>
    </lineage>
</organism>
<protein>
    <submittedName>
        <fullName evidence="3">Uncharacterized protein</fullName>
    </submittedName>
</protein>
<proteinExistence type="predicted"/>
<comment type="caution">
    <text evidence="3">The sequence shown here is derived from an EMBL/GenBank/DDBJ whole genome shotgun (WGS) entry which is preliminary data.</text>
</comment>
<feature type="coiled-coil region" evidence="1">
    <location>
        <begin position="655"/>
        <end position="765"/>
    </location>
</feature>
<keyword evidence="1" id="KW-0175">Coiled coil</keyword>
<evidence type="ECO:0000256" key="1">
    <source>
        <dbReference type="SAM" id="Coils"/>
    </source>
</evidence>
<sequence>MLTTIITPQGGGRDRLTDIQRFVLYCMSKDIKINLHVIMYQIISETTRADLHRSLPYAAHLTQVFKHFGVSLENEKSEKIPKSNIYCFKHVQKFMGFRIVGDQVRRGPAAVEAPVAQEDQPPIQEEQPPVLEEQPLAPEDQPQVHEDQPPINEDQPHVADEVEEPFIAPHSPQPQPSSSMNLEPEIPSFSPPPPVQASSSFGGPSVPPELYTFLNDKFDALKTSIQSMSENFELRIQRLENSVSARFIEQKAASDHATQRFNRLIGTLADASVELKEHQKELEIVLKGILENSQDDVFNTKETLSQISKTRLSFAHLVDDLESMKNLSAHIDGEMSALKKEFKVLNRPGTNIFCKGSVDTTILGVDTMVQNKGRNVKKSPSQVDTSPEQVDTRDKFQRNMSTPNQIVSTLDSLPRRPVLLSGTAGRHYLISGTNTFCKRSVNIPHNGVDIATQIQRQKAEELSRLCRHKSRVCRHELQIPGFRLLRSTHSQGRLTLDSVPRTACLQNWDSRSTHDQSRSTLESAPRTAFSQVWDSVSTPPPGQVDTLRKDCNLNWMSATCQPRAMGINLGSCALVPKGCNKPGHMKGECPENKKEKHKKFQKFKKPKAMVATWSDEDSSEEEEDKKSSSFESEEICFMANNSEEKVNTSFEDYTVEDWQDVYAELVEKYSEMRKENKHIKKKIENLYHNQSSNNRTCELENEITELNEEKENLMNLIDDLKLASQKATQEFKDLSETLEMEKQEKQQKIEDIKALQNQLKERDEVIQTFTKGKDNLEALLGTNMTTTSHGLGFNKQKPKKDKSGEKKGKAPLIKFVKGPNLENTEIKQTSDKTSNKTQNKSKTQKQKKTTRSTQSPDRSTQSPDRSTPVHKKKTSVAAVSTPVVSTPSYLVSTHTLGQVDTTFFQCRHCPLARTF</sequence>
<gene>
    <name evidence="3" type="ORF">Taro_043218</name>
</gene>
<feature type="compositionally biased region" description="Acidic residues" evidence="2">
    <location>
        <begin position="614"/>
        <end position="623"/>
    </location>
</feature>
<feature type="compositionally biased region" description="Polar residues" evidence="2">
    <location>
        <begin position="856"/>
        <end position="865"/>
    </location>
</feature>
<dbReference type="AlphaFoldDB" id="A0A843WV41"/>
<feature type="compositionally biased region" description="Polar residues" evidence="2">
    <location>
        <begin position="518"/>
        <end position="537"/>
    </location>
</feature>
<dbReference type="PANTHER" id="PTHR23159">
    <property type="entry name" value="CENTROSOMAL PROTEIN 2"/>
    <property type="match status" value="1"/>
</dbReference>
<evidence type="ECO:0000313" key="3">
    <source>
        <dbReference type="EMBL" id="MQM10328.1"/>
    </source>
</evidence>
<name>A0A843WV41_COLES</name>
<keyword evidence="4" id="KW-1185">Reference proteome</keyword>
<feature type="compositionally biased region" description="Basic and acidic residues" evidence="2">
    <location>
        <begin position="824"/>
        <end position="834"/>
    </location>
</feature>
<feature type="region of interest" description="Disordered" evidence="2">
    <location>
        <begin position="609"/>
        <end position="632"/>
    </location>
</feature>
<reference evidence="3" key="1">
    <citation type="submission" date="2017-07" db="EMBL/GenBank/DDBJ databases">
        <title>Taro Niue Genome Assembly and Annotation.</title>
        <authorList>
            <person name="Atibalentja N."/>
            <person name="Keating K."/>
            <person name="Fields C.J."/>
        </authorList>
    </citation>
    <scope>NUCLEOTIDE SEQUENCE</scope>
    <source>
        <strain evidence="3">Niue_2</strain>
        <tissue evidence="3">Leaf</tissue>
    </source>
</reference>
<accession>A0A843WV41</accession>
<feature type="region of interest" description="Disordered" evidence="2">
    <location>
        <begin position="785"/>
        <end position="878"/>
    </location>
</feature>
<dbReference type="Proteomes" id="UP000652761">
    <property type="component" value="Unassembled WGS sequence"/>
</dbReference>
<dbReference type="PANTHER" id="PTHR23159:SF31">
    <property type="entry name" value="CENTROSOME-ASSOCIATED PROTEIN CEP250 ISOFORM X1"/>
    <property type="match status" value="1"/>
</dbReference>
<evidence type="ECO:0000313" key="4">
    <source>
        <dbReference type="Proteomes" id="UP000652761"/>
    </source>
</evidence>